<evidence type="ECO:0000256" key="6">
    <source>
        <dbReference type="ARBA" id="ARBA00022692"/>
    </source>
</evidence>
<dbReference type="GO" id="GO:0015420">
    <property type="term" value="F:ABC-type vitamin B12 transporter activity"/>
    <property type="evidence" value="ECO:0007669"/>
    <property type="project" value="UniProtKB-UniRule"/>
</dbReference>
<evidence type="ECO:0000313" key="11">
    <source>
        <dbReference type="Proteomes" id="UP000191040"/>
    </source>
</evidence>
<proteinExistence type="inferred from homology"/>
<evidence type="ECO:0000256" key="1">
    <source>
        <dbReference type="ARBA" id="ARBA00004651"/>
    </source>
</evidence>
<sequence length="319" mass="33203">MSRSLAAGLALGFVLDRALGDPARFHPVAGLGRWAAAVERHSYRDHRAAGVLHHVAVTAPLVGAAVLAERACRRPWQRALLTAAVTWAVVGGRSLVREGSIIAEQLGRDDLASARVQVTHLVGRDPSRLDAAGVARAATESLAENTSDAVVAPLLWGAALGVPGLVGYRAVNTLDAMVGHHSARYERFGWASARIDDVANLVPSRASAALAVALAPHVGGRPSDAMRAWARDAHDHPSPNAGPVEAAFAGALGVTLGGLNDYGGRLEHRAEMGDGPAPTVTDLPRATRLATAVAWAAAVVSVGLALAPRSEPRRRHPRS</sequence>
<keyword evidence="7 9" id="KW-1133">Transmembrane helix</keyword>
<dbReference type="Pfam" id="PF03186">
    <property type="entry name" value="CobD_Cbib"/>
    <property type="match status" value="1"/>
</dbReference>
<dbReference type="GO" id="GO:0009236">
    <property type="term" value="P:cobalamin biosynthetic process"/>
    <property type="evidence" value="ECO:0007669"/>
    <property type="project" value="UniProtKB-UniRule"/>
</dbReference>
<comment type="similarity">
    <text evidence="3 9">Belongs to the CobD/CbiB family.</text>
</comment>
<dbReference type="UniPathway" id="UPA00148"/>
<evidence type="ECO:0000256" key="3">
    <source>
        <dbReference type="ARBA" id="ARBA00006263"/>
    </source>
</evidence>
<dbReference type="PANTHER" id="PTHR34308">
    <property type="entry name" value="COBALAMIN BIOSYNTHESIS PROTEIN CBIB"/>
    <property type="match status" value="1"/>
</dbReference>
<evidence type="ECO:0000256" key="9">
    <source>
        <dbReference type="HAMAP-Rule" id="MF_00024"/>
    </source>
</evidence>
<dbReference type="STRING" id="1736691.SAMN06295964_3315"/>
<keyword evidence="6 9" id="KW-0812">Transmembrane</keyword>
<keyword evidence="5 9" id="KW-0169">Cobalamin biosynthesis</keyword>
<comment type="function">
    <text evidence="9">Converts cobyric acid to cobinamide by the addition of aminopropanol on the F carboxylic group.</text>
</comment>
<dbReference type="GO" id="GO:0048472">
    <property type="term" value="F:threonine-phosphate decarboxylase activity"/>
    <property type="evidence" value="ECO:0007669"/>
    <property type="project" value="InterPro"/>
</dbReference>
<evidence type="ECO:0000256" key="7">
    <source>
        <dbReference type="ARBA" id="ARBA00022989"/>
    </source>
</evidence>
<dbReference type="RefSeq" id="WP_078701168.1">
    <property type="nucleotide sequence ID" value="NZ_LT796768.1"/>
</dbReference>
<dbReference type="HAMAP" id="MF_00024">
    <property type="entry name" value="CobD_CbiB"/>
    <property type="match status" value="1"/>
</dbReference>
<dbReference type="GO" id="GO:0005886">
    <property type="term" value="C:plasma membrane"/>
    <property type="evidence" value="ECO:0007669"/>
    <property type="project" value="UniProtKB-SubCell"/>
</dbReference>
<dbReference type="NCBIfam" id="NF002276">
    <property type="entry name" value="PRK01209.1-4"/>
    <property type="match status" value="1"/>
</dbReference>
<gene>
    <name evidence="9" type="primary">cobD</name>
    <name evidence="10" type="ORF">SAMN06295964_3315</name>
</gene>
<name>A0A1T4Z8N0_9ACTN</name>
<keyword evidence="8 9" id="KW-0472">Membrane</keyword>
<dbReference type="PANTHER" id="PTHR34308:SF1">
    <property type="entry name" value="COBALAMIN BIOSYNTHESIS PROTEIN CBIB"/>
    <property type="match status" value="1"/>
</dbReference>
<comment type="subcellular location">
    <subcellularLocation>
        <location evidence="1 9">Cell membrane</location>
        <topology evidence="1 9">Multi-pass membrane protein</topology>
    </subcellularLocation>
</comment>
<evidence type="ECO:0000256" key="8">
    <source>
        <dbReference type="ARBA" id="ARBA00023136"/>
    </source>
</evidence>
<dbReference type="AlphaFoldDB" id="A0A1T4Z8N0"/>
<dbReference type="NCBIfam" id="TIGR00380">
    <property type="entry name" value="cobal_cbiB"/>
    <property type="match status" value="1"/>
</dbReference>
<evidence type="ECO:0000256" key="5">
    <source>
        <dbReference type="ARBA" id="ARBA00022573"/>
    </source>
</evidence>
<comment type="pathway">
    <text evidence="2 9">Cofactor biosynthesis; adenosylcobalamin biosynthesis.</text>
</comment>
<reference evidence="11" key="1">
    <citation type="submission" date="2017-02" db="EMBL/GenBank/DDBJ databases">
        <authorList>
            <person name="Varghese N."/>
            <person name="Submissions S."/>
        </authorList>
    </citation>
    <scope>NUCLEOTIDE SEQUENCE [LARGE SCALE GENOMIC DNA]</scope>
    <source>
        <strain evidence="11">9H-4</strain>
    </source>
</reference>
<evidence type="ECO:0000313" key="10">
    <source>
        <dbReference type="EMBL" id="SKB10410.1"/>
    </source>
</evidence>
<dbReference type="OrthoDB" id="9811967at2"/>
<dbReference type="InterPro" id="IPR004485">
    <property type="entry name" value="Cobalamin_biosynth_CobD/CbiB"/>
</dbReference>
<keyword evidence="11" id="KW-1185">Reference proteome</keyword>
<organism evidence="10 11">
    <name type="scientific">Aeromicrobium choanae</name>
    <dbReference type="NCBI Taxonomy" id="1736691"/>
    <lineage>
        <taxon>Bacteria</taxon>
        <taxon>Bacillati</taxon>
        <taxon>Actinomycetota</taxon>
        <taxon>Actinomycetes</taxon>
        <taxon>Propionibacteriales</taxon>
        <taxon>Nocardioidaceae</taxon>
        <taxon>Aeromicrobium</taxon>
    </lineage>
</organism>
<protein>
    <recommendedName>
        <fullName evidence="9">Cobalamin biosynthesis protein CobD</fullName>
    </recommendedName>
</protein>
<keyword evidence="4 9" id="KW-1003">Cell membrane</keyword>
<accession>A0A1T4Z8N0</accession>
<evidence type="ECO:0000256" key="4">
    <source>
        <dbReference type="ARBA" id="ARBA00022475"/>
    </source>
</evidence>
<dbReference type="Proteomes" id="UP000191040">
    <property type="component" value="Chromosome I"/>
</dbReference>
<evidence type="ECO:0000256" key="2">
    <source>
        <dbReference type="ARBA" id="ARBA00004953"/>
    </source>
</evidence>
<dbReference type="EMBL" id="LT796768">
    <property type="protein sequence ID" value="SKB10410.1"/>
    <property type="molecule type" value="Genomic_DNA"/>
</dbReference>